<protein>
    <recommendedName>
        <fullName evidence="7">Zn(2)-C6 fungal-type domain-containing protein</fullName>
    </recommendedName>
</protein>
<dbReference type="CDD" id="cd12148">
    <property type="entry name" value="fungal_TF_MHR"/>
    <property type="match status" value="1"/>
</dbReference>
<dbReference type="Gene3D" id="4.10.240.10">
    <property type="entry name" value="Zn(2)-C6 fungal-type DNA-binding domain"/>
    <property type="match status" value="1"/>
</dbReference>
<evidence type="ECO:0000256" key="1">
    <source>
        <dbReference type="ARBA" id="ARBA00004123"/>
    </source>
</evidence>
<dbReference type="Pfam" id="PF00172">
    <property type="entry name" value="Zn_clus"/>
    <property type="match status" value="1"/>
</dbReference>
<feature type="domain" description="Zn(2)-C6 fungal-type" evidence="7">
    <location>
        <begin position="15"/>
        <end position="42"/>
    </location>
</feature>
<dbReference type="CDD" id="cd00067">
    <property type="entry name" value="GAL4"/>
    <property type="match status" value="1"/>
</dbReference>
<dbReference type="GO" id="GO:0000981">
    <property type="term" value="F:DNA-binding transcription factor activity, RNA polymerase II-specific"/>
    <property type="evidence" value="ECO:0007669"/>
    <property type="project" value="InterPro"/>
</dbReference>
<keyword evidence="3" id="KW-0805">Transcription regulation</keyword>
<reference evidence="8" key="1">
    <citation type="submission" date="2015-01" db="EMBL/GenBank/DDBJ databases">
        <authorList>
            <person name="Durling Mikael"/>
        </authorList>
    </citation>
    <scope>NUCLEOTIDE SEQUENCE</scope>
</reference>
<dbReference type="SUPFAM" id="SSF57701">
    <property type="entry name" value="Zn2/Cys6 DNA-binding domain"/>
    <property type="match status" value="1"/>
</dbReference>
<keyword evidence="5" id="KW-0539">Nucleus</keyword>
<dbReference type="InterPro" id="IPR001138">
    <property type="entry name" value="Zn2Cys6_DnaBD"/>
</dbReference>
<dbReference type="PANTHER" id="PTHR47338">
    <property type="entry name" value="ZN(II)2CYS6 TRANSCRIPTION FACTOR (EUROFUNG)-RELATED"/>
    <property type="match status" value="1"/>
</dbReference>
<evidence type="ECO:0000256" key="3">
    <source>
        <dbReference type="ARBA" id="ARBA00023015"/>
    </source>
</evidence>
<dbReference type="AlphaFoldDB" id="A0A0B7KPF3"/>
<dbReference type="EMBL" id="CDPU01000072">
    <property type="protein sequence ID" value="CEO56686.1"/>
    <property type="molecule type" value="Genomic_DNA"/>
</dbReference>
<feature type="region of interest" description="Disordered" evidence="6">
    <location>
        <begin position="625"/>
        <end position="654"/>
    </location>
</feature>
<sequence>MPSDGYAADPWVPSRRKKSKCSGEQPTCASCARLARTCFYANEEDGSALPARRFPDVADSGVSPPGRAAKEREPREPSSQAADLSLQARVASLESALRDIVQPSENHQHSRGHPTVGGPLRAFHHGQDYSGYFNAPSSTTSSSVRQPKSSLEPPTLPGQTWGIVAELYLTFCWCQPLPLFEPSGFIASFSSRQPEVVYAVSALAIKHVSPSHEEADEHGTKSAGYAQVAYQLVMRRIAEGEVELPTIQAICLLAVFDIDAGNMSRCRTLCALASSLCHAAGLHNAVANPGSLDTGKERHMCFWSVVLLCRLFGEQEQFTSLPDSALPPFPDGRYSPPTRMREIQNAPSLLEPSNIMQVLLTLSEPWAMAMRYIRHVRNSSGPKKFPWEEGSEYSRATESLMNIGRKLPLSHRQRNIKLSELKAEDLEECRYYWAPWLCTRLMYHTIICILNHPLLITSQIQGVQNVSEAFLHHAAFSISNHVSWVIHYLDFIDARAFQLSDPLLTYCATVVASIEVQRGFALEGALAIKTKLNFKKCSDFISKMNKSSPFAERSERSLARLVQEISSRSSEHVDRFIFDNSSPLDILEALWSRPEAAGEGAESSILGSNLVRELNANRYQSAEAGPKTFPRIHPTSVERTPLGRASSVRSENTALAENPLDINTSSGYTGLGGLDQPNMLLPIDQLFHNAFQGMTIWPEGLSDFVSEF</sequence>
<proteinExistence type="predicted"/>
<dbReference type="GO" id="GO:0005634">
    <property type="term" value="C:nucleus"/>
    <property type="evidence" value="ECO:0007669"/>
    <property type="project" value="UniProtKB-SubCell"/>
</dbReference>
<evidence type="ECO:0000256" key="2">
    <source>
        <dbReference type="ARBA" id="ARBA00022723"/>
    </source>
</evidence>
<dbReference type="GO" id="GO:0008270">
    <property type="term" value="F:zinc ion binding"/>
    <property type="evidence" value="ECO:0007669"/>
    <property type="project" value="InterPro"/>
</dbReference>
<gene>
    <name evidence="8" type="ORF">BN869_000012744_1</name>
</gene>
<feature type="region of interest" description="Disordered" evidence="6">
    <location>
        <begin position="1"/>
        <end position="25"/>
    </location>
</feature>
<evidence type="ECO:0000256" key="5">
    <source>
        <dbReference type="ARBA" id="ARBA00023242"/>
    </source>
</evidence>
<comment type="subcellular location">
    <subcellularLocation>
        <location evidence="1">Nucleus</location>
    </subcellularLocation>
</comment>
<organism evidence="8">
    <name type="scientific">Bionectria ochroleuca</name>
    <name type="common">Gliocladium roseum</name>
    <dbReference type="NCBI Taxonomy" id="29856"/>
    <lineage>
        <taxon>Eukaryota</taxon>
        <taxon>Fungi</taxon>
        <taxon>Dikarya</taxon>
        <taxon>Ascomycota</taxon>
        <taxon>Pezizomycotina</taxon>
        <taxon>Sordariomycetes</taxon>
        <taxon>Hypocreomycetidae</taxon>
        <taxon>Hypocreales</taxon>
        <taxon>Bionectriaceae</taxon>
        <taxon>Clonostachys</taxon>
    </lineage>
</organism>
<keyword evidence="2" id="KW-0479">Metal-binding</keyword>
<evidence type="ECO:0000259" key="7">
    <source>
        <dbReference type="Pfam" id="PF00172"/>
    </source>
</evidence>
<name>A0A0B7KPF3_BIOOC</name>
<evidence type="ECO:0000256" key="4">
    <source>
        <dbReference type="ARBA" id="ARBA00023163"/>
    </source>
</evidence>
<feature type="region of interest" description="Disordered" evidence="6">
    <location>
        <begin position="134"/>
        <end position="155"/>
    </location>
</feature>
<feature type="compositionally biased region" description="Polar residues" evidence="6">
    <location>
        <begin position="135"/>
        <end position="149"/>
    </location>
</feature>
<accession>A0A0B7KPF3</accession>
<evidence type="ECO:0000313" key="8">
    <source>
        <dbReference type="EMBL" id="CEO56686.1"/>
    </source>
</evidence>
<keyword evidence="4" id="KW-0804">Transcription</keyword>
<dbReference type="PANTHER" id="PTHR47338:SF9">
    <property type="entry name" value="ZN(II)2CYS6 TRANSCRIPTION FACTOR (EUROFUNG)"/>
    <property type="match status" value="1"/>
</dbReference>
<dbReference type="InterPro" id="IPR050815">
    <property type="entry name" value="TF_fung"/>
</dbReference>
<dbReference type="InterPro" id="IPR036864">
    <property type="entry name" value="Zn2-C6_fun-type_DNA-bd_sf"/>
</dbReference>
<feature type="region of interest" description="Disordered" evidence="6">
    <location>
        <begin position="49"/>
        <end position="83"/>
    </location>
</feature>
<evidence type="ECO:0000256" key="6">
    <source>
        <dbReference type="SAM" id="MobiDB-lite"/>
    </source>
</evidence>